<dbReference type="SUPFAM" id="SSF54292">
    <property type="entry name" value="2Fe-2S ferredoxin-like"/>
    <property type="match status" value="1"/>
</dbReference>
<dbReference type="GO" id="GO:0016020">
    <property type="term" value="C:membrane"/>
    <property type="evidence" value="ECO:0007669"/>
    <property type="project" value="TreeGrafter"/>
</dbReference>
<dbReference type="SUPFAM" id="SSF54862">
    <property type="entry name" value="4Fe-4S ferredoxins"/>
    <property type="match status" value="1"/>
</dbReference>
<comment type="caution">
    <text evidence="9">The sequence shown here is derived from an EMBL/GenBank/DDBJ whole genome shotgun (WGS) entry which is preliminary data.</text>
</comment>
<dbReference type="PANTHER" id="PTHR43105:SF10">
    <property type="entry name" value="NADH-QUINONE OXIDOREDUCTASE SUBUNIT G"/>
    <property type="match status" value="1"/>
</dbReference>
<feature type="domain" description="4Fe-4S Mo/W bis-MGD-type" evidence="8">
    <location>
        <begin position="688"/>
        <end position="744"/>
    </location>
</feature>
<evidence type="ECO:0000256" key="4">
    <source>
        <dbReference type="ARBA" id="ARBA00023004"/>
    </source>
</evidence>
<dbReference type="Pfam" id="PF13510">
    <property type="entry name" value="Fer2_4"/>
    <property type="match status" value="1"/>
</dbReference>
<dbReference type="SUPFAM" id="SSF46548">
    <property type="entry name" value="alpha-helical ferredoxin"/>
    <property type="match status" value="1"/>
</dbReference>
<dbReference type="Gene3D" id="3.30.70.20">
    <property type="match status" value="1"/>
</dbReference>
<keyword evidence="4" id="KW-0408">Iron</keyword>
<dbReference type="SMART" id="SM00926">
    <property type="entry name" value="Molybdop_Fe4S4"/>
    <property type="match status" value="1"/>
</dbReference>
<dbReference type="Gene3D" id="2.20.25.90">
    <property type="entry name" value="ADC-like domains"/>
    <property type="match status" value="1"/>
</dbReference>
<dbReference type="InterPro" id="IPR050123">
    <property type="entry name" value="Prok_molybdopt-oxidoreductase"/>
</dbReference>
<dbReference type="PRINTS" id="PR00419">
    <property type="entry name" value="ADXRDTASE"/>
</dbReference>
<dbReference type="Pfam" id="PF07992">
    <property type="entry name" value="Pyr_redox_2"/>
    <property type="match status" value="1"/>
</dbReference>
<organism evidence="9 10">
    <name type="scientific">Terrisporobacter othiniensis</name>
    <dbReference type="NCBI Taxonomy" id="1577792"/>
    <lineage>
        <taxon>Bacteria</taxon>
        <taxon>Bacillati</taxon>
        <taxon>Bacillota</taxon>
        <taxon>Clostridia</taxon>
        <taxon>Peptostreptococcales</taxon>
        <taxon>Peptostreptococcaceae</taxon>
        <taxon>Terrisporobacter</taxon>
    </lineage>
</organism>
<evidence type="ECO:0000256" key="1">
    <source>
        <dbReference type="ARBA" id="ARBA00022485"/>
    </source>
</evidence>
<evidence type="ECO:0000256" key="2">
    <source>
        <dbReference type="ARBA" id="ARBA00022723"/>
    </source>
</evidence>
<evidence type="ECO:0000259" key="8">
    <source>
        <dbReference type="PROSITE" id="PS51669"/>
    </source>
</evidence>
<evidence type="ECO:0000259" key="6">
    <source>
        <dbReference type="PROSITE" id="PS51085"/>
    </source>
</evidence>
<dbReference type="InterPro" id="IPR036188">
    <property type="entry name" value="FAD/NAD-bd_sf"/>
</dbReference>
<dbReference type="PANTHER" id="PTHR43105">
    <property type="entry name" value="RESPIRATORY NITRATE REDUCTASE"/>
    <property type="match status" value="1"/>
</dbReference>
<dbReference type="Gene3D" id="3.40.228.10">
    <property type="entry name" value="Dimethylsulfoxide Reductase, domain 2"/>
    <property type="match status" value="1"/>
</dbReference>
<evidence type="ECO:0000259" key="7">
    <source>
        <dbReference type="PROSITE" id="PS51379"/>
    </source>
</evidence>
<dbReference type="InterPro" id="IPR017900">
    <property type="entry name" value="4Fe4S_Fe_S_CS"/>
</dbReference>
<sequence length="1175" mass="128568">MNKFRLNIDGKEVFGLPGQTILEVARENDVFIPTLCYDERTKIYGSCGLCVVEIEGMPKMVKACATEISPNMIIKTNTERVIESRKTNLELLLSNHVGDCRPPCVLACPAGTDCQGYVGLIANGEYDAAIELIKDRIPLPAAIGRVCPHPCEEKCRRQLIEEPVSIAWLKRYAADKDLESENPFIPEIADETGKSVAIIGGGPMGLSAAYFLRQMGHSVTIIESMPKLGGMLRYGIPEYRLPKAVLDEEIALIESMGVKMIPNTKVGVDIPFETIKEDYDAVLLGIGAWVSTGVRCKGEDSEGVIGGIDFLRKVVRNEEIKLGENVAIVGGGNTAMDACRTAVRLGAKKVYNIYRRTKNEMPADMVEIVEAEEEGVIFKNLTNPIEVIADENGRVKQVVLQVMELGEPDSSGRRKPIPVEGKTETIDIDTMILAIGQAVDASKFEGMDKTRKNAIAYDKDTFMTSMEGVFAGGDCGNDKISIAVEAIADARKVSNSIDAYLNGEVLKYEKPFVVERFDITEKTFEDRERMCRPVMDQLEVEERKDNFTEVVFGYDDDQALKEASRCLECGCHDYFECKLIDYANQYDVHPERLAGDKNVIEFEDDHPFIVRDPNKCILCGLCVRVCDEVMGVGALGLVDRGFDTVVKPSLEKPLAESGCISCGQCVSVCPTGALQERQSVVKEVPLDTDVTDTTCSFCSVGCSLHLETYGDMLIKSNPDKNGPVNKGLLCGKGKWGFDCASLEGKLTNPLIKGEDGFREANYHEALVLTAKKAESIAAKYGKDAVAVAISDRFTNEEAYVMKKLADTMGVRTLCFNNVESGLEKVLGLDASPNTIDELLSTNVIVAFGFVMENNPVIQLKLKQAAENGAKVYVINPEGYAVNNFDFATKVVYVENDVKAVKEMAKALIEIGKVSSLDNFEEFKASLEGVCVSDEIKEIAGAYANAKKAMLVFQQNVVSVEAATMIANIALLSGHIGAPRDGILQIKAKNNSQGLIDMGIKAGAEAMDGVKALLCFGENPMTNLSNLEFLMVLDTHMTETCDIADVIFPGTGSASVNGTFTNTERRIQSVNAAIDENVLSNFEVAAEIAHVYEVDFNYRDSADISIEMEDVLPKYKYAKLGEVYGNVLSPVDAKFVVVNDGEFVSVHNCTDNLMNVINERLPKQVKCEHKNIAYNA</sequence>
<dbReference type="Gene3D" id="3.10.20.740">
    <property type="match status" value="1"/>
</dbReference>
<dbReference type="InterPro" id="IPR006656">
    <property type="entry name" value="Mopterin_OxRdtase"/>
</dbReference>
<dbReference type="Pfam" id="PF04879">
    <property type="entry name" value="Molybdop_Fe4S4"/>
    <property type="match status" value="1"/>
</dbReference>
<dbReference type="FunFam" id="3.30.70.20:FF:000035">
    <property type="entry name" value="Iron hydrogenase 1"/>
    <property type="match status" value="1"/>
</dbReference>
<dbReference type="GO" id="GO:0051539">
    <property type="term" value="F:4 iron, 4 sulfur cluster binding"/>
    <property type="evidence" value="ECO:0007669"/>
    <property type="project" value="UniProtKB-KW"/>
</dbReference>
<evidence type="ECO:0000313" key="10">
    <source>
        <dbReference type="Proteomes" id="UP000031189"/>
    </source>
</evidence>
<reference evidence="9 10" key="1">
    <citation type="submission" date="2014-12" db="EMBL/GenBank/DDBJ databases">
        <title>Draft genome sequence of Terrisporobacter sp. 08-306576, isolated from the blood culture of a bacteremia patient.</title>
        <authorList>
            <person name="Lund L.C."/>
            <person name="Sydenham T.V."/>
            <person name="Hogh S.V."/>
            <person name="Skov M.N."/>
            <person name="Kemp M."/>
            <person name="Justesen U.S."/>
        </authorList>
    </citation>
    <scope>NUCLEOTIDE SEQUENCE [LARGE SCALE GENOMIC DNA]</scope>
    <source>
        <strain evidence="9 10">08-306576</strain>
    </source>
</reference>
<evidence type="ECO:0000256" key="5">
    <source>
        <dbReference type="ARBA" id="ARBA00023014"/>
    </source>
</evidence>
<dbReference type="Pfam" id="PF22117">
    <property type="entry name" value="Fer4_Nqo3"/>
    <property type="match status" value="1"/>
</dbReference>
<dbReference type="Gene3D" id="3.40.50.740">
    <property type="match status" value="2"/>
</dbReference>
<name>A0A0B3W7A4_9FIRM</name>
<dbReference type="GO" id="GO:0022904">
    <property type="term" value="P:respiratory electron transport chain"/>
    <property type="evidence" value="ECO:0007669"/>
    <property type="project" value="TreeGrafter"/>
</dbReference>
<dbReference type="Pfam" id="PF00384">
    <property type="entry name" value="Molybdopterin"/>
    <property type="match status" value="1"/>
</dbReference>
<keyword evidence="1" id="KW-0004">4Fe-4S</keyword>
<keyword evidence="10" id="KW-1185">Reference proteome</keyword>
<dbReference type="EMBL" id="JWHR01000041">
    <property type="protein sequence ID" value="KHS58262.1"/>
    <property type="molecule type" value="Genomic_DNA"/>
</dbReference>
<dbReference type="GO" id="GO:0003954">
    <property type="term" value="F:NADH dehydrogenase activity"/>
    <property type="evidence" value="ECO:0007669"/>
    <property type="project" value="TreeGrafter"/>
</dbReference>
<feature type="domain" description="4Fe-4S ferredoxin-type" evidence="7">
    <location>
        <begin position="607"/>
        <end position="640"/>
    </location>
</feature>
<dbReference type="STRING" id="1577792.QX51_03675"/>
<dbReference type="InterPro" id="IPR054351">
    <property type="entry name" value="NADH_UbQ_OxRdtase_ferredoxin"/>
</dbReference>
<dbReference type="PROSITE" id="PS51379">
    <property type="entry name" value="4FE4S_FER_2"/>
    <property type="match status" value="2"/>
</dbReference>
<dbReference type="InterPro" id="IPR017896">
    <property type="entry name" value="4Fe4S_Fe-S-bd"/>
</dbReference>
<gene>
    <name evidence="9" type="ORF">QX51_03675</name>
</gene>
<dbReference type="AlphaFoldDB" id="A0A0B3W7A4"/>
<dbReference type="CDD" id="cd00207">
    <property type="entry name" value="fer2"/>
    <property type="match status" value="1"/>
</dbReference>
<dbReference type="Pfam" id="PF14691">
    <property type="entry name" value="Fer4_20"/>
    <property type="match status" value="1"/>
</dbReference>
<protein>
    <submittedName>
        <fullName evidence="9">Molybdopterin oxidoreductase</fullName>
    </submittedName>
</protein>
<dbReference type="SUPFAM" id="SSF51971">
    <property type="entry name" value="Nucleotide-binding domain"/>
    <property type="match status" value="1"/>
</dbReference>
<dbReference type="PROSITE" id="PS51085">
    <property type="entry name" value="2FE2S_FER_2"/>
    <property type="match status" value="1"/>
</dbReference>
<dbReference type="InterPro" id="IPR036010">
    <property type="entry name" value="2Fe-2S_ferredoxin-like_sf"/>
</dbReference>
<keyword evidence="2" id="KW-0479">Metal-binding</keyword>
<dbReference type="OrthoDB" id="9803192at2"/>
<dbReference type="GO" id="GO:0046872">
    <property type="term" value="F:metal ion binding"/>
    <property type="evidence" value="ECO:0007669"/>
    <property type="project" value="UniProtKB-KW"/>
</dbReference>
<dbReference type="Gene3D" id="3.50.50.60">
    <property type="entry name" value="FAD/NAD(P)-binding domain"/>
    <property type="match status" value="2"/>
</dbReference>
<evidence type="ECO:0000313" key="9">
    <source>
        <dbReference type="EMBL" id="KHS58262.1"/>
    </source>
</evidence>
<keyword evidence="3" id="KW-0677">Repeat</keyword>
<proteinExistence type="predicted"/>
<dbReference type="RefSeq" id="WP_039678565.1">
    <property type="nucleotide sequence ID" value="NZ_JWHR01000041.1"/>
</dbReference>
<evidence type="ECO:0000256" key="3">
    <source>
        <dbReference type="ARBA" id="ARBA00022737"/>
    </source>
</evidence>
<dbReference type="Proteomes" id="UP000031189">
    <property type="component" value="Unassembled WGS sequence"/>
</dbReference>
<accession>A0A0B3W7A4</accession>
<dbReference type="SUPFAM" id="SSF53706">
    <property type="entry name" value="Formate dehydrogenase/DMSO reductase, domains 1-3"/>
    <property type="match status" value="1"/>
</dbReference>
<dbReference type="InterPro" id="IPR023753">
    <property type="entry name" value="FAD/NAD-binding_dom"/>
</dbReference>
<feature type="domain" description="4Fe-4S ferredoxin-type" evidence="7">
    <location>
        <begin position="650"/>
        <end position="679"/>
    </location>
</feature>
<keyword evidence="5" id="KW-0411">Iron-sulfur</keyword>
<dbReference type="PROSITE" id="PS00198">
    <property type="entry name" value="4FE4S_FER_1"/>
    <property type="match status" value="1"/>
</dbReference>
<dbReference type="InterPro" id="IPR001041">
    <property type="entry name" value="2Fe-2S_ferredoxin-type"/>
</dbReference>
<dbReference type="PROSITE" id="PS51669">
    <property type="entry name" value="4FE4S_MOW_BIS_MGD"/>
    <property type="match status" value="1"/>
</dbReference>
<dbReference type="InterPro" id="IPR006963">
    <property type="entry name" value="Mopterin_OxRdtase_4Fe-4S_dom"/>
</dbReference>
<feature type="domain" description="2Fe-2S ferredoxin-type" evidence="6">
    <location>
        <begin position="2"/>
        <end position="80"/>
    </location>
</feature>
<dbReference type="InterPro" id="IPR028261">
    <property type="entry name" value="DPD_II"/>
</dbReference>